<protein>
    <submittedName>
        <fullName evidence="3">NADP-dependent 3-hydroxy acid dehydrogenase YdfG</fullName>
    </submittedName>
</protein>
<dbReference type="PANTHER" id="PTHR44196">
    <property type="entry name" value="DEHYDROGENASE/REDUCTASE SDR FAMILY MEMBER 7B"/>
    <property type="match status" value="1"/>
</dbReference>
<dbReference type="PRINTS" id="PR00081">
    <property type="entry name" value="GDHRDH"/>
</dbReference>
<evidence type="ECO:0000313" key="3">
    <source>
        <dbReference type="EMBL" id="REH18145.1"/>
    </source>
</evidence>
<reference evidence="3 4" key="1">
    <citation type="submission" date="2018-08" db="EMBL/GenBank/DDBJ databases">
        <title>Genomic Encyclopedia of Archaeal and Bacterial Type Strains, Phase II (KMG-II): from individual species to whole genera.</title>
        <authorList>
            <person name="Goeker M."/>
        </authorList>
    </citation>
    <scope>NUCLEOTIDE SEQUENCE [LARGE SCALE GENOMIC DNA]</scope>
    <source>
        <strain evidence="3 4">DSM 45791</strain>
    </source>
</reference>
<keyword evidence="2" id="KW-0560">Oxidoreductase</keyword>
<dbReference type="InterPro" id="IPR036291">
    <property type="entry name" value="NAD(P)-bd_dom_sf"/>
</dbReference>
<dbReference type="AlphaFoldDB" id="A0A3E0G683"/>
<dbReference type="OrthoDB" id="158573at2"/>
<dbReference type="RefSeq" id="WP_116182202.1">
    <property type="nucleotide sequence ID" value="NZ_CP144375.1"/>
</dbReference>
<accession>A0A3E0G683</accession>
<evidence type="ECO:0000313" key="4">
    <source>
        <dbReference type="Proteomes" id="UP000256269"/>
    </source>
</evidence>
<dbReference type="SUPFAM" id="SSF51735">
    <property type="entry name" value="NAD(P)-binding Rossmann-fold domains"/>
    <property type="match status" value="1"/>
</dbReference>
<evidence type="ECO:0000256" key="2">
    <source>
        <dbReference type="ARBA" id="ARBA00023002"/>
    </source>
</evidence>
<dbReference type="InterPro" id="IPR002347">
    <property type="entry name" value="SDR_fam"/>
</dbReference>
<dbReference type="PANTHER" id="PTHR44196:SF1">
    <property type="entry name" value="DEHYDROGENASE_REDUCTASE SDR FAMILY MEMBER 7B"/>
    <property type="match status" value="1"/>
</dbReference>
<dbReference type="PROSITE" id="PS00061">
    <property type="entry name" value="ADH_SHORT"/>
    <property type="match status" value="1"/>
</dbReference>
<dbReference type="GO" id="GO:0016491">
    <property type="term" value="F:oxidoreductase activity"/>
    <property type="evidence" value="ECO:0007669"/>
    <property type="project" value="UniProtKB-KW"/>
</dbReference>
<proteinExistence type="inferred from homology"/>
<dbReference type="EMBL" id="QUNO01000037">
    <property type="protein sequence ID" value="REH18145.1"/>
    <property type="molecule type" value="Genomic_DNA"/>
</dbReference>
<dbReference type="CDD" id="cd05233">
    <property type="entry name" value="SDR_c"/>
    <property type="match status" value="1"/>
</dbReference>
<dbReference type="Proteomes" id="UP000256269">
    <property type="component" value="Unassembled WGS sequence"/>
</dbReference>
<dbReference type="InterPro" id="IPR020904">
    <property type="entry name" value="Sc_DH/Rdtase_CS"/>
</dbReference>
<gene>
    <name evidence="3" type="ORF">BCF44_13732</name>
</gene>
<keyword evidence="4" id="KW-1185">Reference proteome</keyword>
<evidence type="ECO:0000256" key="1">
    <source>
        <dbReference type="ARBA" id="ARBA00006484"/>
    </source>
</evidence>
<sequence>MTRRGWVLITGASRGIGAATAESLARKGFDLVLWARTASALTAEAARAAGAKVVTATVDVADAAQVRAALPAGIDRLAGLVLNAGHGVWRPLGQIDLAEWRGAISVNLDGPFHVLTAVLPLLTARPGGIVVGVLSDSVLYPFPERAAYTAAKAGMSALLEVARRELRPRGVRVSSLLPSRVDTCFRGAHEAASPGDRPGALSAAEVAEVIGGLFELPANVEIRQVQLAAMTTSYGPFPEGMQT</sequence>
<dbReference type="GO" id="GO:0016020">
    <property type="term" value="C:membrane"/>
    <property type="evidence" value="ECO:0007669"/>
    <property type="project" value="TreeGrafter"/>
</dbReference>
<comment type="caution">
    <text evidence="3">The sequence shown here is derived from an EMBL/GenBank/DDBJ whole genome shotgun (WGS) entry which is preliminary data.</text>
</comment>
<dbReference type="Gene3D" id="3.40.50.720">
    <property type="entry name" value="NAD(P)-binding Rossmann-like Domain"/>
    <property type="match status" value="1"/>
</dbReference>
<name>A0A3E0G683_9PSEU</name>
<dbReference type="Pfam" id="PF00106">
    <property type="entry name" value="adh_short"/>
    <property type="match status" value="1"/>
</dbReference>
<organism evidence="3 4">
    <name type="scientific">Kutzneria buriramensis</name>
    <dbReference type="NCBI Taxonomy" id="1045776"/>
    <lineage>
        <taxon>Bacteria</taxon>
        <taxon>Bacillati</taxon>
        <taxon>Actinomycetota</taxon>
        <taxon>Actinomycetes</taxon>
        <taxon>Pseudonocardiales</taxon>
        <taxon>Pseudonocardiaceae</taxon>
        <taxon>Kutzneria</taxon>
    </lineage>
</organism>
<comment type="similarity">
    <text evidence="1">Belongs to the short-chain dehydrogenases/reductases (SDR) family.</text>
</comment>